<dbReference type="Pfam" id="PF00404">
    <property type="entry name" value="Dockerin_1"/>
    <property type="match status" value="1"/>
</dbReference>
<dbReference type="GO" id="GO:0004553">
    <property type="term" value="F:hydrolase activity, hydrolyzing O-glycosyl compounds"/>
    <property type="evidence" value="ECO:0007669"/>
    <property type="project" value="InterPro"/>
</dbReference>
<dbReference type="InterPro" id="IPR018247">
    <property type="entry name" value="EF_Hand_1_Ca_BS"/>
</dbReference>
<dbReference type="GO" id="GO:0000272">
    <property type="term" value="P:polysaccharide catabolic process"/>
    <property type="evidence" value="ECO:0007669"/>
    <property type="project" value="InterPro"/>
</dbReference>
<evidence type="ECO:0000259" key="1">
    <source>
        <dbReference type="PROSITE" id="PS51766"/>
    </source>
</evidence>
<evidence type="ECO:0000313" key="2">
    <source>
        <dbReference type="EMBL" id="TMP37625.1"/>
    </source>
</evidence>
<reference evidence="2 3" key="1">
    <citation type="submission" date="2018-01" db="EMBL/GenBank/DDBJ databases">
        <authorList>
            <person name="Paulsen S."/>
            <person name="Gram L.K."/>
        </authorList>
    </citation>
    <scope>NUCLEOTIDE SEQUENCE [LARGE SCALE GENOMIC DNA]</scope>
    <source>
        <strain evidence="2 3">S2599</strain>
    </source>
</reference>
<dbReference type="InterPro" id="IPR002105">
    <property type="entry name" value="Dockerin_1_rpt"/>
</dbReference>
<dbReference type="Proteomes" id="UP000306719">
    <property type="component" value="Unassembled WGS sequence"/>
</dbReference>
<dbReference type="CDD" id="cd14254">
    <property type="entry name" value="Dockerin_II"/>
    <property type="match status" value="1"/>
</dbReference>
<evidence type="ECO:0000313" key="3">
    <source>
        <dbReference type="Proteomes" id="UP000306719"/>
    </source>
</evidence>
<proteinExistence type="predicted"/>
<sequence>MNIKLRNPFTSISFGTTAPSIKTRFIRTALSVTLCSLSLFSYAGTPHKLGAEFEVYKDADKIQRTPSIARLNSESYVVVWESLTNDYKNEGIFAQLYNFSGEAIGSKFRVNTQTQESQKNPTVALLKDGSFIVVWQTVSDNPQYGSHLLAQRFNMDGTPIGGELQLDQSPVPYYTHVSIAPLNNGGFVVGWHSQNKSFAKIYRANAFEINTINLDEGLQFPDITSTADGGFIAVALSSGHIIAQRYDANGFRKGSQIKVSDGDPTTKFNPTISRLSSGEFIVIWEHTYVDESSDDILARRLDADGNPKGETFKVNSHTEKSQLDIAIEALENGGYIITWMDYADETTEGDVYAQAFLSDDTRNGDEFQVNHTAGYYAATPAIRQIGSDDFLISWSNYNLNFREKIYAQRFQLDAERANTLTPLLPQTQVLEGDIVTLPLKVTGTDIYGLDAVVSLSDTTKARIYGGEYGEFLPSDERLSVPMGINDQQWDGALALMVPAIAKTGEGEFASVTLVAEQAGTVRLSLQSQIADQQGDYLLQNNTDYSFTIAESVTLTGNISSLSTAGDYAFVTLLINGQPVTINPDGSFSVRLGLGDVTMALSTPGYLMAEKQVYLRAGQADIDFGQINLVGGDSNGDNHIDIADLTLLLGAYRSVEGQQNGYVMAADFNRDGAINLRDLTLLGANFGKQGPQSW</sequence>
<dbReference type="Gene3D" id="2.60.40.4130">
    <property type="match status" value="1"/>
</dbReference>
<accession>A0A5S3X1S9</accession>
<gene>
    <name evidence="2" type="ORF">CWB98_10640</name>
</gene>
<dbReference type="RefSeq" id="WP_138544828.1">
    <property type="nucleotide sequence ID" value="NZ_PNCJ01000014.1"/>
</dbReference>
<dbReference type="InterPro" id="IPR016134">
    <property type="entry name" value="Dockerin_dom"/>
</dbReference>
<feature type="domain" description="Dockerin" evidence="1">
    <location>
        <begin position="626"/>
        <end position="691"/>
    </location>
</feature>
<reference evidence="3" key="2">
    <citation type="submission" date="2019-06" db="EMBL/GenBank/DDBJ databases">
        <title>Co-occurence of chitin degradation, pigmentation and bioactivity in marine Pseudoalteromonas.</title>
        <authorList>
            <person name="Sonnenschein E.C."/>
            <person name="Bech P.K."/>
        </authorList>
    </citation>
    <scope>NUCLEOTIDE SEQUENCE [LARGE SCALE GENOMIC DNA]</scope>
    <source>
        <strain evidence="3">S2599</strain>
    </source>
</reference>
<dbReference type="InterPro" id="IPR036439">
    <property type="entry name" value="Dockerin_dom_sf"/>
</dbReference>
<dbReference type="SUPFAM" id="SSF63446">
    <property type="entry name" value="Type I dockerin domain"/>
    <property type="match status" value="1"/>
</dbReference>
<dbReference type="PROSITE" id="PS00018">
    <property type="entry name" value="EF_HAND_1"/>
    <property type="match status" value="2"/>
</dbReference>
<dbReference type="EMBL" id="PNCJ01000014">
    <property type="protein sequence ID" value="TMP37625.1"/>
    <property type="molecule type" value="Genomic_DNA"/>
</dbReference>
<protein>
    <recommendedName>
        <fullName evidence="1">Dockerin domain-containing protein</fullName>
    </recommendedName>
</protein>
<comment type="caution">
    <text evidence="2">The sequence shown here is derived from an EMBL/GenBank/DDBJ whole genome shotgun (WGS) entry which is preliminary data.</text>
</comment>
<dbReference type="AlphaFoldDB" id="A0A5S3X1S9"/>
<dbReference type="PROSITE" id="PS51766">
    <property type="entry name" value="DOCKERIN"/>
    <property type="match status" value="1"/>
</dbReference>
<name>A0A5S3X1S9_9GAMM</name>
<dbReference type="OrthoDB" id="6091599at2"/>
<organism evidence="2 3">
    <name type="scientific">Pseudoalteromonas rubra</name>
    <dbReference type="NCBI Taxonomy" id="43658"/>
    <lineage>
        <taxon>Bacteria</taxon>
        <taxon>Pseudomonadati</taxon>
        <taxon>Pseudomonadota</taxon>
        <taxon>Gammaproteobacteria</taxon>
        <taxon>Alteromonadales</taxon>
        <taxon>Pseudoalteromonadaceae</taxon>
        <taxon>Pseudoalteromonas</taxon>
    </lineage>
</organism>